<feature type="transmembrane region" description="Helical" evidence="1">
    <location>
        <begin position="24"/>
        <end position="46"/>
    </location>
</feature>
<dbReference type="GO" id="GO:0043709">
    <property type="term" value="P:cell adhesion involved in single-species biofilm formation"/>
    <property type="evidence" value="ECO:0007669"/>
    <property type="project" value="TreeGrafter"/>
</dbReference>
<dbReference type="InterPro" id="IPR043128">
    <property type="entry name" value="Rev_trsase/Diguanyl_cyclase"/>
</dbReference>
<name>A0A4R7VV91_9PSEU</name>
<evidence type="ECO:0000256" key="1">
    <source>
        <dbReference type="SAM" id="Phobius"/>
    </source>
</evidence>
<feature type="transmembrane region" description="Helical" evidence="1">
    <location>
        <begin position="214"/>
        <end position="239"/>
    </location>
</feature>
<dbReference type="InterPro" id="IPR050469">
    <property type="entry name" value="Diguanylate_Cyclase"/>
</dbReference>
<dbReference type="GO" id="GO:0052621">
    <property type="term" value="F:diguanylate cyclase activity"/>
    <property type="evidence" value="ECO:0007669"/>
    <property type="project" value="TreeGrafter"/>
</dbReference>
<dbReference type="PROSITE" id="PS50887">
    <property type="entry name" value="GGDEF"/>
    <property type="match status" value="1"/>
</dbReference>
<evidence type="ECO:0000313" key="3">
    <source>
        <dbReference type="EMBL" id="TDV53923.1"/>
    </source>
</evidence>
<dbReference type="NCBIfam" id="TIGR00254">
    <property type="entry name" value="GGDEF"/>
    <property type="match status" value="1"/>
</dbReference>
<dbReference type="InterPro" id="IPR029787">
    <property type="entry name" value="Nucleotide_cyclase"/>
</dbReference>
<keyword evidence="4" id="KW-1185">Reference proteome</keyword>
<evidence type="ECO:0000313" key="4">
    <source>
        <dbReference type="Proteomes" id="UP000294927"/>
    </source>
</evidence>
<dbReference type="InterPro" id="IPR000160">
    <property type="entry name" value="GGDEF_dom"/>
</dbReference>
<reference evidence="3 4" key="1">
    <citation type="submission" date="2019-03" db="EMBL/GenBank/DDBJ databases">
        <title>Genomic Encyclopedia of Archaeal and Bacterial Type Strains, Phase II (KMG-II): from individual species to whole genera.</title>
        <authorList>
            <person name="Goeker M."/>
        </authorList>
    </citation>
    <scope>NUCLEOTIDE SEQUENCE [LARGE SCALE GENOMIC DNA]</scope>
    <source>
        <strain evidence="3 4">DSM 45499</strain>
    </source>
</reference>
<dbReference type="Pfam" id="PF00990">
    <property type="entry name" value="GGDEF"/>
    <property type="match status" value="1"/>
</dbReference>
<proteinExistence type="predicted"/>
<protein>
    <submittedName>
        <fullName evidence="3">Diguanylate cyclase (GGDEF)-like protein</fullName>
    </submittedName>
</protein>
<organism evidence="3 4">
    <name type="scientific">Actinophytocola oryzae</name>
    <dbReference type="NCBI Taxonomy" id="502181"/>
    <lineage>
        <taxon>Bacteria</taxon>
        <taxon>Bacillati</taxon>
        <taxon>Actinomycetota</taxon>
        <taxon>Actinomycetes</taxon>
        <taxon>Pseudonocardiales</taxon>
        <taxon>Pseudonocardiaceae</taxon>
    </lineage>
</organism>
<dbReference type="PANTHER" id="PTHR45138:SF9">
    <property type="entry name" value="DIGUANYLATE CYCLASE DGCM-RELATED"/>
    <property type="match status" value="1"/>
</dbReference>
<dbReference type="GO" id="GO:1902201">
    <property type="term" value="P:negative regulation of bacterial-type flagellum-dependent cell motility"/>
    <property type="evidence" value="ECO:0007669"/>
    <property type="project" value="TreeGrafter"/>
</dbReference>
<feature type="transmembrane region" description="Helical" evidence="1">
    <location>
        <begin position="131"/>
        <end position="152"/>
    </location>
</feature>
<dbReference type="FunFam" id="3.30.70.270:FF:000001">
    <property type="entry name" value="Diguanylate cyclase domain protein"/>
    <property type="match status" value="1"/>
</dbReference>
<dbReference type="SUPFAM" id="SSF55073">
    <property type="entry name" value="Nucleotide cyclase"/>
    <property type="match status" value="1"/>
</dbReference>
<evidence type="ECO:0000259" key="2">
    <source>
        <dbReference type="PROSITE" id="PS50887"/>
    </source>
</evidence>
<dbReference type="AlphaFoldDB" id="A0A4R7VV91"/>
<accession>A0A4R7VV91</accession>
<dbReference type="CDD" id="cd01949">
    <property type="entry name" value="GGDEF"/>
    <property type="match status" value="1"/>
</dbReference>
<feature type="domain" description="GGDEF" evidence="2">
    <location>
        <begin position="281"/>
        <end position="425"/>
    </location>
</feature>
<sequence length="439" mass="48409">MGELGRGRPGLVARWCLWRLPRRVLLVVLAVHIAAAGSVLGTAWLFPAHRHHWIIAAALVGLAAVHLEWSRRLGPPCPGERAVPYTDLKTVWNVAAVLLVPPPLAALVVVMTHAYGYLRVHRQDDRRAHRWVYTCSTVVLASQAAGLVLAMGTDTYPGIPGPGQFEAWLVVFAAVVVRWAVDYLLVVTVSALVRGSFAHVVTRMGEQVNEAAAGALAVVVAVLLENGYVVLLGCVYLVVGVLQQTSYYHHWKRERPFDPLTRVYSRASFIEQARRILARSETVGCLLLDLDYFKRINDTHGHNVGDQALVAVAEAIRQEVRKGRDVPARWGGEEFVVLVPEVTMDSLTRIAERVRLRVRATEVVYIRRDSAAEDTSTCTVRMTASIGVALRSAQDENLLDLVERADRLMYAAKAAGRDQVCSTLPPQRTSPVTDYAGDR</sequence>
<dbReference type="PANTHER" id="PTHR45138">
    <property type="entry name" value="REGULATORY COMPONENTS OF SENSORY TRANSDUCTION SYSTEM"/>
    <property type="match status" value="1"/>
</dbReference>
<comment type="caution">
    <text evidence="3">The sequence shown here is derived from an EMBL/GenBank/DDBJ whole genome shotgun (WGS) entry which is preliminary data.</text>
</comment>
<dbReference type="Gene3D" id="3.30.70.270">
    <property type="match status" value="1"/>
</dbReference>
<keyword evidence="1" id="KW-1133">Transmembrane helix</keyword>
<feature type="transmembrane region" description="Helical" evidence="1">
    <location>
        <begin position="90"/>
        <end position="110"/>
    </location>
</feature>
<feature type="transmembrane region" description="Helical" evidence="1">
    <location>
        <begin position="167"/>
        <end position="193"/>
    </location>
</feature>
<keyword evidence="1" id="KW-0812">Transmembrane</keyword>
<gene>
    <name evidence="3" type="ORF">CLV71_104391</name>
</gene>
<dbReference type="Proteomes" id="UP000294927">
    <property type="component" value="Unassembled WGS sequence"/>
</dbReference>
<dbReference type="SMART" id="SM00267">
    <property type="entry name" value="GGDEF"/>
    <property type="match status" value="1"/>
</dbReference>
<dbReference type="GO" id="GO:0005886">
    <property type="term" value="C:plasma membrane"/>
    <property type="evidence" value="ECO:0007669"/>
    <property type="project" value="TreeGrafter"/>
</dbReference>
<dbReference type="RefSeq" id="WP_166664067.1">
    <property type="nucleotide sequence ID" value="NZ_SOCP01000004.1"/>
</dbReference>
<dbReference type="EMBL" id="SOCP01000004">
    <property type="protein sequence ID" value="TDV53923.1"/>
    <property type="molecule type" value="Genomic_DNA"/>
</dbReference>
<keyword evidence="1" id="KW-0472">Membrane</keyword>